<dbReference type="InterPro" id="IPR009057">
    <property type="entry name" value="Homeodomain-like_sf"/>
</dbReference>
<dbReference type="OrthoDB" id="2185084at2"/>
<dbReference type="GO" id="GO:0004803">
    <property type="term" value="F:transposase activity"/>
    <property type="evidence" value="ECO:0007669"/>
    <property type="project" value="InterPro"/>
</dbReference>
<keyword evidence="2" id="KW-1185">Reference proteome</keyword>
<proteinExistence type="predicted"/>
<name>A0A1E5KTJ0_9ENTE</name>
<evidence type="ECO:0000313" key="1">
    <source>
        <dbReference type="EMBL" id="OEH80949.1"/>
    </source>
</evidence>
<dbReference type="GO" id="GO:0006313">
    <property type="term" value="P:DNA transposition"/>
    <property type="evidence" value="ECO:0007669"/>
    <property type="project" value="InterPro"/>
</dbReference>
<dbReference type="InterPro" id="IPR036388">
    <property type="entry name" value="WH-like_DNA-bd_sf"/>
</dbReference>
<sequence length="97" mass="11859">MRKTYDREFKLKISQDILEKKITTKRIAEEYNISRPTISRWVSEYRRYEKNAFAGQGKRLPDKADFYIFEQENKRLTEENDILKKFYTFVKQKSSSF</sequence>
<dbReference type="AlphaFoldDB" id="A0A1E5KTJ0"/>
<dbReference type="SUPFAM" id="SSF46689">
    <property type="entry name" value="Homeodomain-like"/>
    <property type="match status" value="1"/>
</dbReference>
<dbReference type="Gene3D" id="1.10.10.10">
    <property type="entry name" value="Winged helix-like DNA-binding domain superfamily/Winged helix DNA-binding domain"/>
    <property type="match status" value="1"/>
</dbReference>
<dbReference type="GO" id="GO:0003677">
    <property type="term" value="F:DNA binding"/>
    <property type="evidence" value="ECO:0007669"/>
    <property type="project" value="InterPro"/>
</dbReference>
<dbReference type="STRING" id="762845.BCR26_17805"/>
<dbReference type="InterPro" id="IPR002514">
    <property type="entry name" value="Transposase_8"/>
</dbReference>
<reference evidence="1 2" key="1">
    <citation type="submission" date="2016-09" db="EMBL/GenBank/DDBJ databases">
        <authorList>
            <person name="Capua I."/>
            <person name="De Benedictis P."/>
            <person name="Joannis T."/>
            <person name="Lombin L.H."/>
            <person name="Cattoli G."/>
        </authorList>
    </citation>
    <scope>NUCLEOTIDE SEQUENCE [LARGE SCALE GENOMIC DNA]</scope>
    <source>
        <strain evidence="1 2">LMG 25899</strain>
    </source>
</reference>
<dbReference type="Proteomes" id="UP000095256">
    <property type="component" value="Unassembled WGS sequence"/>
</dbReference>
<evidence type="ECO:0000313" key="2">
    <source>
        <dbReference type="Proteomes" id="UP000095256"/>
    </source>
</evidence>
<comment type="caution">
    <text evidence="1">The sequence shown here is derived from an EMBL/GenBank/DDBJ whole genome shotgun (WGS) entry which is preliminary data.</text>
</comment>
<dbReference type="RefSeq" id="WP_069700077.1">
    <property type="nucleotide sequence ID" value="NZ_JAGGMA010000071.1"/>
</dbReference>
<protein>
    <submittedName>
        <fullName evidence="1">Transposase</fullName>
    </submittedName>
</protein>
<dbReference type="Pfam" id="PF01527">
    <property type="entry name" value="HTH_Tnp_1"/>
    <property type="match status" value="1"/>
</dbReference>
<dbReference type="EMBL" id="MIEK01000068">
    <property type="protein sequence ID" value="OEH80949.1"/>
    <property type="molecule type" value="Genomic_DNA"/>
</dbReference>
<organism evidence="1 2">
    <name type="scientific">Enterococcus rivorum</name>
    <dbReference type="NCBI Taxonomy" id="762845"/>
    <lineage>
        <taxon>Bacteria</taxon>
        <taxon>Bacillati</taxon>
        <taxon>Bacillota</taxon>
        <taxon>Bacilli</taxon>
        <taxon>Lactobacillales</taxon>
        <taxon>Enterococcaceae</taxon>
        <taxon>Enterococcus</taxon>
    </lineage>
</organism>
<gene>
    <name evidence="1" type="ORF">BCR26_17805</name>
</gene>
<accession>A0A1E5KTJ0</accession>